<proteinExistence type="predicted"/>
<evidence type="ECO:0000256" key="4">
    <source>
        <dbReference type="SAM" id="MobiDB-lite"/>
    </source>
</evidence>
<keyword evidence="2" id="KW-0378">Hydrolase</keyword>
<dbReference type="InterPro" id="IPR027417">
    <property type="entry name" value="P-loop_NTPase"/>
</dbReference>
<dbReference type="Gene3D" id="3.40.50.300">
    <property type="entry name" value="P-loop containing nucleotide triphosphate hydrolases"/>
    <property type="match status" value="1"/>
</dbReference>
<dbReference type="GO" id="GO:0008094">
    <property type="term" value="F:ATP-dependent activity, acting on DNA"/>
    <property type="evidence" value="ECO:0007669"/>
    <property type="project" value="TreeGrafter"/>
</dbReference>
<reference evidence="6" key="1">
    <citation type="submission" date="2022-05" db="EMBL/GenBank/DDBJ databases">
        <title>The Musa troglodytarum L. genome provides insights into the mechanism of non-climacteric behaviour and enrichment of carotenoids.</title>
        <authorList>
            <person name="Wang J."/>
        </authorList>
    </citation>
    <scope>NUCLEOTIDE SEQUENCE</scope>
    <source>
        <tissue evidence="6">Leaf</tissue>
    </source>
</reference>
<dbReference type="PANTHER" id="PTHR45626:SF24">
    <property type="entry name" value="HELICASE-LIKE TRANSCRIPTION FACTOR CHR28-RELATED"/>
    <property type="match status" value="1"/>
</dbReference>
<dbReference type="InterPro" id="IPR049730">
    <property type="entry name" value="SNF2/RAD54-like_C"/>
</dbReference>
<feature type="region of interest" description="Disordered" evidence="4">
    <location>
        <begin position="166"/>
        <end position="193"/>
    </location>
</feature>
<keyword evidence="7" id="KW-1185">Reference proteome</keyword>
<dbReference type="InterPro" id="IPR038718">
    <property type="entry name" value="SNF2-like_sf"/>
</dbReference>
<dbReference type="InterPro" id="IPR050628">
    <property type="entry name" value="SNF2_RAD54_helicase_TF"/>
</dbReference>
<dbReference type="OrthoDB" id="675204at2759"/>
<dbReference type="GO" id="GO:0005524">
    <property type="term" value="F:ATP binding"/>
    <property type="evidence" value="ECO:0007669"/>
    <property type="project" value="UniProtKB-KW"/>
</dbReference>
<dbReference type="AlphaFoldDB" id="A0A9E7JZ57"/>
<evidence type="ECO:0000313" key="7">
    <source>
        <dbReference type="Proteomes" id="UP001055439"/>
    </source>
</evidence>
<name>A0A9E7JZ57_9LILI</name>
<organism evidence="6 7">
    <name type="scientific">Musa troglodytarum</name>
    <name type="common">fe'i banana</name>
    <dbReference type="NCBI Taxonomy" id="320322"/>
    <lineage>
        <taxon>Eukaryota</taxon>
        <taxon>Viridiplantae</taxon>
        <taxon>Streptophyta</taxon>
        <taxon>Embryophyta</taxon>
        <taxon>Tracheophyta</taxon>
        <taxon>Spermatophyta</taxon>
        <taxon>Magnoliopsida</taxon>
        <taxon>Liliopsida</taxon>
        <taxon>Zingiberales</taxon>
        <taxon>Musaceae</taxon>
        <taxon>Musa</taxon>
    </lineage>
</organism>
<dbReference type="GO" id="GO:0016787">
    <property type="term" value="F:hydrolase activity"/>
    <property type="evidence" value="ECO:0007669"/>
    <property type="project" value="UniProtKB-KW"/>
</dbReference>
<dbReference type="Proteomes" id="UP001055439">
    <property type="component" value="Chromosome 5"/>
</dbReference>
<feature type="domain" description="SNF2 N-terminal" evidence="5">
    <location>
        <begin position="2"/>
        <end position="136"/>
    </location>
</feature>
<evidence type="ECO:0000313" key="6">
    <source>
        <dbReference type="EMBL" id="URE00113.1"/>
    </source>
</evidence>
<keyword evidence="3" id="KW-0067">ATP-binding</keyword>
<dbReference type="GO" id="GO:0006281">
    <property type="term" value="P:DNA repair"/>
    <property type="evidence" value="ECO:0007669"/>
    <property type="project" value="TreeGrafter"/>
</dbReference>
<dbReference type="SUPFAM" id="SSF52540">
    <property type="entry name" value="P-loop containing nucleoside triphosphate hydrolases"/>
    <property type="match status" value="2"/>
</dbReference>
<dbReference type="Pfam" id="PF00176">
    <property type="entry name" value="SNF2-rel_dom"/>
    <property type="match status" value="1"/>
</dbReference>
<dbReference type="CDD" id="cd18793">
    <property type="entry name" value="SF2_C_SNF"/>
    <property type="match status" value="1"/>
</dbReference>
<sequence>MALAWTGHKERNTHCASGILADDQGLGKTISMIALILKQMPQYKFASDDNNCVKYEALNLDEGDDRGTEVDKTILLYGDNDRKLFFSNGLESWKKKVLKSADLSVLVYHGGFRTKCPGDLTRYDVVHTTYSNVTNEVPKQHMTDDDEGEQKRLDKYGLSSEFSLNKKRRQTSSGQNKVEKRGKRSKDSHLNVDSGPLARVSSFCASIKYPISRNTSSGYRKLQVLQKVQQVTWEYVVTVMLMSLKAGSLGLNMVAACHVILLDLWWNPTTEDQAVESA</sequence>
<accession>A0A9E7JZ57</accession>
<evidence type="ECO:0000256" key="2">
    <source>
        <dbReference type="ARBA" id="ARBA00022801"/>
    </source>
</evidence>
<protein>
    <submittedName>
        <fullName evidence="6">SNF2 family N-terminal domain</fullName>
    </submittedName>
</protein>
<dbReference type="InterPro" id="IPR000330">
    <property type="entry name" value="SNF2_N"/>
</dbReference>
<gene>
    <name evidence="6" type="ORF">MUK42_20430</name>
</gene>
<keyword evidence="1" id="KW-0547">Nucleotide-binding</keyword>
<dbReference type="GO" id="GO:0005634">
    <property type="term" value="C:nucleus"/>
    <property type="evidence" value="ECO:0007669"/>
    <property type="project" value="TreeGrafter"/>
</dbReference>
<dbReference type="PANTHER" id="PTHR45626">
    <property type="entry name" value="TRANSCRIPTION TERMINATION FACTOR 2-RELATED"/>
    <property type="match status" value="1"/>
</dbReference>
<evidence type="ECO:0000259" key="5">
    <source>
        <dbReference type="Pfam" id="PF00176"/>
    </source>
</evidence>
<dbReference type="EMBL" id="CP097507">
    <property type="protein sequence ID" value="URE00113.1"/>
    <property type="molecule type" value="Genomic_DNA"/>
</dbReference>
<evidence type="ECO:0000256" key="1">
    <source>
        <dbReference type="ARBA" id="ARBA00022741"/>
    </source>
</evidence>
<dbReference type="Gene3D" id="3.40.50.10810">
    <property type="entry name" value="Tandem AAA-ATPase domain"/>
    <property type="match status" value="1"/>
</dbReference>
<evidence type="ECO:0000256" key="3">
    <source>
        <dbReference type="ARBA" id="ARBA00022840"/>
    </source>
</evidence>